<evidence type="ECO:0000313" key="1">
    <source>
        <dbReference type="EMBL" id="KAJ6679260.1"/>
    </source>
</evidence>
<keyword evidence="2" id="KW-1185">Reference proteome</keyword>
<sequence>MPWVPGQMHKAEAFFLARSLLRNSVAKATLVQVMWIFSELWAGDQVYTIPFGEYYAMGGRGELSFTVITRARGRDFHSYRPVTGIFTRNVVAIRLASSVDDILRGL</sequence>
<name>A0A9Q0SJF9_SALPP</name>
<comment type="caution">
    <text evidence="1">The sequence shown here is derived from an EMBL/GenBank/DDBJ whole genome shotgun (WGS) entry which is preliminary data.</text>
</comment>
<reference evidence="1" key="1">
    <citation type="submission" date="2022-11" db="EMBL/GenBank/DDBJ databases">
        <authorList>
            <person name="Hyden B.L."/>
            <person name="Feng K."/>
            <person name="Yates T."/>
            <person name="Jawdy S."/>
            <person name="Smart L.B."/>
            <person name="Muchero W."/>
        </authorList>
    </citation>
    <scope>NUCLEOTIDE SEQUENCE</scope>
    <source>
        <tissue evidence="1">Shoot tip</tissue>
    </source>
</reference>
<gene>
    <name evidence="1" type="ORF">OIU79_019090</name>
</gene>
<organism evidence="1 2">
    <name type="scientific">Salix purpurea</name>
    <name type="common">Purple osier willow</name>
    <dbReference type="NCBI Taxonomy" id="77065"/>
    <lineage>
        <taxon>Eukaryota</taxon>
        <taxon>Viridiplantae</taxon>
        <taxon>Streptophyta</taxon>
        <taxon>Embryophyta</taxon>
        <taxon>Tracheophyta</taxon>
        <taxon>Spermatophyta</taxon>
        <taxon>Magnoliopsida</taxon>
        <taxon>eudicotyledons</taxon>
        <taxon>Gunneridae</taxon>
        <taxon>Pentapetalae</taxon>
        <taxon>rosids</taxon>
        <taxon>fabids</taxon>
        <taxon>Malpighiales</taxon>
        <taxon>Salicaceae</taxon>
        <taxon>Saliceae</taxon>
        <taxon>Salix</taxon>
    </lineage>
</organism>
<evidence type="ECO:0000313" key="2">
    <source>
        <dbReference type="Proteomes" id="UP001151532"/>
    </source>
</evidence>
<reference evidence="1" key="2">
    <citation type="journal article" date="2023" name="Int. J. Mol. Sci.">
        <title>De Novo Assembly and Annotation of 11 Diverse Shrub Willow (Salix) Genomes Reveals Novel Gene Organization in Sex-Linked Regions.</title>
        <authorList>
            <person name="Hyden B."/>
            <person name="Feng K."/>
            <person name="Yates T.B."/>
            <person name="Jawdy S."/>
            <person name="Cereghino C."/>
            <person name="Smart L.B."/>
            <person name="Muchero W."/>
        </authorList>
    </citation>
    <scope>NUCLEOTIDE SEQUENCE</scope>
    <source>
        <tissue evidence="1">Shoot tip</tissue>
    </source>
</reference>
<dbReference type="Proteomes" id="UP001151532">
    <property type="component" value="Chromosome 14"/>
</dbReference>
<dbReference type="AlphaFoldDB" id="A0A9Q0SJF9"/>
<dbReference type="EMBL" id="JAPFFK010000020">
    <property type="protein sequence ID" value="KAJ6679260.1"/>
    <property type="molecule type" value="Genomic_DNA"/>
</dbReference>
<proteinExistence type="predicted"/>
<accession>A0A9Q0SJF9</accession>
<protein>
    <submittedName>
        <fullName evidence="1">Uncharacterized protein</fullName>
    </submittedName>
</protein>